<dbReference type="GO" id="GO:0005524">
    <property type="term" value="F:ATP binding"/>
    <property type="evidence" value="ECO:0007669"/>
    <property type="project" value="UniProtKB-KW"/>
</dbReference>
<evidence type="ECO:0000256" key="9">
    <source>
        <dbReference type="ARBA" id="ARBA00022840"/>
    </source>
</evidence>
<dbReference type="PANTHER" id="PTHR45339">
    <property type="entry name" value="HYBRID SIGNAL TRANSDUCTION HISTIDINE KINASE J"/>
    <property type="match status" value="1"/>
</dbReference>
<dbReference type="Gene3D" id="1.10.287.130">
    <property type="match status" value="1"/>
</dbReference>
<dbReference type="InterPro" id="IPR003594">
    <property type="entry name" value="HATPase_dom"/>
</dbReference>
<feature type="domain" description="PAS" evidence="18">
    <location>
        <begin position="456"/>
        <end position="517"/>
    </location>
</feature>
<dbReference type="NCBIfam" id="TIGR00229">
    <property type="entry name" value="sensory_box"/>
    <property type="match status" value="5"/>
</dbReference>
<dbReference type="InterPro" id="IPR004358">
    <property type="entry name" value="Sig_transdc_His_kin-like_C"/>
</dbReference>
<dbReference type="InterPro" id="IPR013655">
    <property type="entry name" value="PAS_fold_3"/>
</dbReference>
<evidence type="ECO:0000256" key="8">
    <source>
        <dbReference type="ARBA" id="ARBA00022777"/>
    </source>
</evidence>
<dbReference type="SMART" id="SM00448">
    <property type="entry name" value="REC"/>
    <property type="match status" value="1"/>
</dbReference>
<dbReference type="Pfam" id="PF02518">
    <property type="entry name" value="HATPase_c"/>
    <property type="match status" value="1"/>
</dbReference>
<dbReference type="FunFam" id="3.30.565.10:FF:000010">
    <property type="entry name" value="Sensor histidine kinase RcsC"/>
    <property type="match status" value="1"/>
</dbReference>
<evidence type="ECO:0000256" key="14">
    <source>
        <dbReference type="PROSITE-ProRule" id="PRU00169"/>
    </source>
</evidence>
<feature type="domain" description="Histidine kinase" evidence="16">
    <location>
        <begin position="910"/>
        <end position="1139"/>
    </location>
</feature>
<evidence type="ECO:0000313" key="20">
    <source>
        <dbReference type="EMBL" id="GET43117.1"/>
    </source>
</evidence>
<dbReference type="SUPFAM" id="SSF52172">
    <property type="entry name" value="CheY-like"/>
    <property type="match status" value="1"/>
</dbReference>
<evidence type="ECO:0000256" key="3">
    <source>
        <dbReference type="ARBA" id="ARBA00006402"/>
    </source>
</evidence>
<dbReference type="CDD" id="cd17546">
    <property type="entry name" value="REC_hyHK_CKI1_RcsC-like"/>
    <property type="match status" value="1"/>
</dbReference>
<keyword evidence="7" id="KW-0547">Nucleotide-binding</keyword>
<feature type="domain" description="PAC" evidence="19">
    <location>
        <begin position="535"/>
        <end position="587"/>
    </location>
</feature>
<evidence type="ECO:0000256" key="12">
    <source>
        <dbReference type="ARBA" id="ARBA00023306"/>
    </source>
</evidence>
<evidence type="ECO:0000259" key="17">
    <source>
        <dbReference type="PROSITE" id="PS50110"/>
    </source>
</evidence>
<dbReference type="Pfam" id="PF01590">
    <property type="entry name" value="GAF"/>
    <property type="match status" value="1"/>
</dbReference>
<dbReference type="InterPro" id="IPR003018">
    <property type="entry name" value="GAF"/>
</dbReference>
<dbReference type="Pfam" id="PF00989">
    <property type="entry name" value="PAS"/>
    <property type="match status" value="1"/>
</dbReference>
<feature type="domain" description="Response regulatory" evidence="17">
    <location>
        <begin position="1165"/>
        <end position="1321"/>
    </location>
</feature>
<dbReference type="Gene3D" id="3.30.565.10">
    <property type="entry name" value="Histidine kinase-like ATPase, C-terminal domain"/>
    <property type="match status" value="1"/>
</dbReference>
<sequence length="1413" mass="159836">MTQDSLKCAIAAAQQRLETLLQRADGKGENSGELLQEAIAELSNSLEELQVVAEELEAQNRQLMAACDAVEADRQLYQNLFNAASDGYLLTDAAGIIQQANPAAAPLLNTQQSYLLGKPLAVFVHPQQRRKFRQILTQLQQQEQIRGEELWMFHPARKIDFPAQLTGVAMRDNQGKLQSLCFLVRDISDRKQAQEKLAQSESLLRTIIESEPECVKLVARDGTLLDMNPAGLAMIEVESLAQVQGKSIYPVVVSDYRQEFQALTERVFQGESGILEFEIVGLKGTRRWLETHAVPLRNPNGEIAAVLSVTRDISDRQHLELALQTSETKLKDILNRAIASIVSFRVFGDETWQYDYYSVGCEAIFGFTPEEMMTGIWWSRIPPEDQQSIVIPARQFIFAEQPTRIEYRFLHKDGTLRWISTDLSSRYDEANRCFRVIAVDSDISDRKRAETALAASEQKLRGVLNTAGAAIAHFRVYANRNWEYEFYSAGTLQLFGYTPEEMVANKTLWSDRIHPEDFQNVILPAFENIFAHKTVTIEFRYQRRDGKWIWVADTLTSNRNESLDCWLVTCIEVDISARKQAESELAKINTAMLHAVEGISRLDTQGRYITVNQAYANTLGYTPAEMIGMSWYPTVHPDDLETAIAAYQEMLSTGKGEAEARGIRQDGSMFYKQVVMVAAYEDKKQLIGHYCFMKNISDRKIAEIQLQRQAQQKELLNRVIQGIRNSLDLNVIFQTATSEFAQLLSAEESYITQYFPEQQIWRVVAGYRQNPEMPDKTGLEIPDTENPVTAKLKKLEIFQVSDAKTLEDELNRELAQICPGSWLIIPLTVGESLWGSLNLLHSQANTIWYQDQIELARAVADQLAIAIQQANLYQQLQQELIEHKQTEIELQKAKEAAEAANVAKSTFLANMSHELRTPLNAILGFTQMMARDRTLSPQQQEKVKIINNAGDHLLALINDILEMSKIEAGRTSFNPTSFDLINFLSTLEELFKLKAESKGLQLNFHQAPDLPQYIQTDEGKLRQVLINIIGNAIKFTEKGEVTIRVTQGTEEKITNSQLPISNHQLIFEIQDTGFGINPEEIDRIFDPFTQSEAGKKTIQGTGLGLAISRKFVQMMGGNIRVNSQPNKGSLFTFDIQVTPAETIDKNPIQTPRQIIGLAPNQPEYRILIVDDHPESRLLLVTLLGAIGFQVKQAANGSEAISIWSTWKPHLICMDIRMPVMNGIEATQQIRATENELFKEGETRRRGDAEKVLPSFPNSAWEPHLPSLPGSAWEPHSPTIIIALTANAFDLDKNLILAAGCDDYISKPLKQELVLSKIGEYLEIAYIYESDNQQPEENQQDPDSKLPILEIKKYLNQMPVEWIKNLHKTAYICDESRIFELLAQIPPEYVALTKAIADFTHEFEFDKIIELTQT</sequence>
<dbReference type="CDD" id="cd00082">
    <property type="entry name" value="HisKA"/>
    <property type="match status" value="1"/>
</dbReference>
<dbReference type="InterPro" id="IPR003661">
    <property type="entry name" value="HisK_dim/P_dom"/>
</dbReference>
<feature type="domain" description="PAS" evidence="18">
    <location>
        <begin position="584"/>
        <end position="654"/>
    </location>
</feature>
<dbReference type="CDD" id="cd00130">
    <property type="entry name" value="PAS"/>
    <property type="match status" value="5"/>
</dbReference>
<dbReference type="InterPro" id="IPR036097">
    <property type="entry name" value="HisK_dim/P_sf"/>
</dbReference>
<feature type="domain" description="PAC" evidence="19">
    <location>
        <begin position="403"/>
        <end position="455"/>
    </location>
</feature>
<evidence type="ECO:0000256" key="4">
    <source>
        <dbReference type="ARBA" id="ARBA00012438"/>
    </source>
</evidence>
<evidence type="ECO:0000256" key="13">
    <source>
        <dbReference type="ARBA" id="ARBA00074306"/>
    </source>
</evidence>
<feature type="domain" description="PAC" evidence="19">
    <location>
        <begin position="656"/>
        <end position="708"/>
    </location>
</feature>
<dbReference type="Pfam" id="PF08447">
    <property type="entry name" value="PAS_3"/>
    <property type="match status" value="3"/>
</dbReference>
<keyword evidence="21" id="KW-1185">Reference proteome</keyword>
<dbReference type="SMART" id="SM00388">
    <property type="entry name" value="HisKA"/>
    <property type="match status" value="1"/>
</dbReference>
<dbReference type="Pfam" id="PF00512">
    <property type="entry name" value="HisKA"/>
    <property type="match status" value="1"/>
</dbReference>
<keyword evidence="6" id="KW-0808">Transferase</keyword>
<accession>A0AAV3XRA2</accession>
<dbReference type="SMART" id="SM00086">
    <property type="entry name" value="PAC"/>
    <property type="match status" value="5"/>
</dbReference>
<evidence type="ECO:0000259" key="18">
    <source>
        <dbReference type="PROSITE" id="PS50112"/>
    </source>
</evidence>
<dbReference type="Pfam" id="PF00072">
    <property type="entry name" value="Response_reg"/>
    <property type="match status" value="1"/>
</dbReference>
<dbReference type="SUPFAM" id="SSF55781">
    <property type="entry name" value="GAF domain-like"/>
    <property type="match status" value="1"/>
</dbReference>
<dbReference type="PANTHER" id="PTHR45339:SF1">
    <property type="entry name" value="HYBRID SIGNAL TRANSDUCTION HISTIDINE KINASE J"/>
    <property type="match status" value="1"/>
</dbReference>
<dbReference type="PROSITE" id="PS50112">
    <property type="entry name" value="PAS"/>
    <property type="match status" value="3"/>
</dbReference>
<comment type="similarity">
    <text evidence="3">In the N-terminal section; belongs to the phytochrome family.</text>
</comment>
<dbReference type="EC" id="2.7.13.3" evidence="4"/>
<evidence type="ECO:0000256" key="1">
    <source>
        <dbReference type="ARBA" id="ARBA00000085"/>
    </source>
</evidence>
<feature type="coiled-coil region" evidence="15">
    <location>
        <begin position="873"/>
        <end position="903"/>
    </location>
</feature>
<dbReference type="GO" id="GO:0006355">
    <property type="term" value="P:regulation of DNA-templated transcription"/>
    <property type="evidence" value="ECO:0007669"/>
    <property type="project" value="InterPro"/>
</dbReference>
<keyword evidence="11" id="KW-0472">Membrane</keyword>
<dbReference type="PROSITE" id="PS50109">
    <property type="entry name" value="HIS_KIN"/>
    <property type="match status" value="1"/>
</dbReference>
<dbReference type="InterPro" id="IPR013767">
    <property type="entry name" value="PAS_fold"/>
</dbReference>
<reference evidence="20" key="1">
    <citation type="submission" date="2019-10" db="EMBL/GenBank/DDBJ databases">
        <title>Draft genome sequece of Microseira wollei NIES-4236.</title>
        <authorList>
            <person name="Yamaguchi H."/>
            <person name="Suzuki S."/>
            <person name="Kawachi M."/>
        </authorList>
    </citation>
    <scope>NUCLEOTIDE SEQUENCE</scope>
    <source>
        <strain evidence="20">NIES-4236</strain>
    </source>
</reference>
<dbReference type="RefSeq" id="WP_226591592.1">
    <property type="nucleotide sequence ID" value="NZ_BLAY01000200.1"/>
</dbReference>
<comment type="catalytic activity">
    <reaction evidence="1">
        <text>ATP + protein L-histidine = ADP + protein N-phospho-L-histidine.</text>
        <dbReference type="EC" id="2.7.13.3"/>
    </reaction>
</comment>
<evidence type="ECO:0000256" key="6">
    <source>
        <dbReference type="ARBA" id="ARBA00022679"/>
    </source>
</evidence>
<comment type="caution">
    <text evidence="20">The sequence shown here is derived from an EMBL/GenBank/DDBJ whole genome shotgun (WGS) entry which is preliminary data.</text>
</comment>
<evidence type="ECO:0000256" key="10">
    <source>
        <dbReference type="ARBA" id="ARBA00023012"/>
    </source>
</evidence>
<dbReference type="InterPro" id="IPR035965">
    <property type="entry name" value="PAS-like_dom_sf"/>
</dbReference>
<dbReference type="InterPro" id="IPR001789">
    <property type="entry name" value="Sig_transdc_resp-reg_receiver"/>
</dbReference>
<evidence type="ECO:0000256" key="11">
    <source>
        <dbReference type="ARBA" id="ARBA00023136"/>
    </source>
</evidence>
<dbReference type="Proteomes" id="UP001050975">
    <property type="component" value="Unassembled WGS sequence"/>
</dbReference>
<dbReference type="SUPFAM" id="SSF55785">
    <property type="entry name" value="PYP-like sensor domain (PAS domain)"/>
    <property type="match status" value="5"/>
</dbReference>
<protein>
    <recommendedName>
        <fullName evidence="13">Circadian input-output histidine kinase CikA</fullName>
        <ecNumber evidence="4">2.7.13.3</ecNumber>
    </recommendedName>
</protein>
<keyword evidence="12" id="KW-0131">Cell cycle</keyword>
<dbReference type="EMBL" id="BLAY01000200">
    <property type="protein sequence ID" value="GET43117.1"/>
    <property type="molecule type" value="Genomic_DNA"/>
</dbReference>
<evidence type="ECO:0000259" key="19">
    <source>
        <dbReference type="PROSITE" id="PS50113"/>
    </source>
</evidence>
<feature type="domain" description="PAS" evidence="18">
    <location>
        <begin position="73"/>
        <end position="143"/>
    </location>
</feature>
<name>A0AAV3XRA2_9CYAN</name>
<evidence type="ECO:0000313" key="21">
    <source>
        <dbReference type="Proteomes" id="UP001050975"/>
    </source>
</evidence>
<gene>
    <name evidence="20" type="ORF">MiSe_79380</name>
</gene>
<dbReference type="GO" id="GO:0016020">
    <property type="term" value="C:membrane"/>
    <property type="evidence" value="ECO:0007669"/>
    <property type="project" value="UniProtKB-SubCell"/>
</dbReference>
<dbReference type="Gene3D" id="3.30.450.40">
    <property type="match status" value="1"/>
</dbReference>
<dbReference type="PROSITE" id="PS50110">
    <property type="entry name" value="RESPONSE_REGULATORY"/>
    <property type="match status" value="1"/>
</dbReference>
<evidence type="ECO:0000256" key="7">
    <source>
        <dbReference type="ARBA" id="ARBA00022741"/>
    </source>
</evidence>
<dbReference type="SMART" id="SM00065">
    <property type="entry name" value="GAF"/>
    <property type="match status" value="1"/>
</dbReference>
<dbReference type="InterPro" id="IPR005467">
    <property type="entry name" value="His_kinase_dom"/>
</dbReference>
<dbReference type="SUPFAM" id="SSF47384">
    <property type="entry name" value="Homodimeric domain of signal transducing histidine kinase"/>
    <property type="match status" value="1"/>
</dbReference>
<feature type="modified residue" description="4-aspartylphosphate" evidence="14">
    <location>
        <position position="1214"/>
    </location>
</feature>
<dbReference type="CDD" id="cd16922">
    <property type="entry name" value="HATPase_EvgS-ArcB-TorS-like"/>
    <property type="match status" value="1"/>
</dbReference>
<keyword evidence="5 14" id="KW-0597">Phosphoprotein</keyword>
<dbReference type="InterPro" id="IPR000014">
    <property type="entry name" value="PAS"/>
</dbReference>
<keyword evidence="9" id="KW-0067">ATP-binding</keyword>
<organism evidence="20 21">
    <name type="scientific">Microseira wollei NIES-4236</name>
    <dbReference type="NCBI Taxonomy" id="2530354"/>
    <lineage>
        <taxon>Bacteria</taxon>
        <taxon>Bacillati</taxon>
        <taxon>Cyanobacteriota</taxon>
        <taxon>Cyanophyceae</taxon>
        <taxon>Oscillatoriophycideae</taxon>
        <taxon>Aerosakkonematales</taxon>
        <taxon>Aerosakkonemataceae</taxon>
        <taxon>Microseira</taxon>
    </lineage>
</organism>
<feature type="coiled-coil region" evidence="15">
    <location>
        <begin position="3"/>
        <end position="73"/>
    </location>
</feature>
<dbReference type="SMART" id="SM00091">
    <property type="entry name" value="PAS"/>
    <property type="match status" value="5"/>
</dbReference>
<dbReference type="GO" id="GO:0000155">
    <property type="term" value="F:phosphorelay sensor kinase activity"/>
    <property type="evidence" value="ECO:0007669"/>
    <property type="project" value="InterPro"/>
</dbReference>
<evidence type="ECO:0000256" key="15">
    <source>
        <dbReference type="SAM" id="Coils"/>
    </source>
</evidence>
<evidence type="ECO:0000259" key="16">
    <source>
        <dbReference type="PROSITE" id="PS50109"/>
    </source>
</evidence>
<evidence type="ECO:0000256" key="5">
    <source>
        <dbReference type="ARBA" id="ARBA00022553"/>
    </source>
</evidence>
<keyword evidence="8 20" id="KW-0418">Kinase</keyword>
<dbReference type="SUPFAM" id="SSF55874">
    <property type="entry name" value="ATPase domain of HSP90 chaperone/DNA topoisomerase II/histidine kinase"/>
    <property type="match status" value="1"/>
</dbReference>
<keyword evidence="10" id="KW-0902">Two-component regulatory system</keyword>
<dbReference type="InterPro" id="IPR013656">
    <property type="entry name" value="PAS_4"/>
</dbReference>
<dbReference type="InterPro" id="IPR029016">
    <property type="entry name" value="GAF-like_dom_sf"/>
</dbReference>
<dbReference type="Gene3D" id="3.30.450.20">
    <property type="entry name" value="PAS domain"/>
    <property type="match status" value="5"/>
</dbReference>
<comment type="subcellular location">
    <subcellularLocation>
        <location evidence="2">Membrane</location>
    </subcellularLocation>
</comment>
<feature type="domain" description="PAC" evidence="19">
    <location>
        <begin position="273"/>
        <end position="325"/>
    </location>
</feature>
<feature type="domain" description="PAC" evidence="19">
    <location>
        <begin position="146"/>
        <end position="199"/>
    </location>
</feature>
<dbReference type="Gene3D" id="3.40.50.2300">
    <property type="match status" value="1"/>
</dbReference>
<dbReference type="Pfam" id="PF08448">
    <property type="entry name" value="PAS_4"/>
    <property type="match status" value="1"/>
</dbReference>
<dbReference type="InterPro" id="IPR000700">
    <property type="entry name" value="PAS-assoc_C"/>
</dbReference>
<dbReference type="InterPro" id="IPR001610">
    <property type="entry name" value="PAC"/>
</dbReference>
<dbReference type="PROSITE" id="PS50113">
    <property type="entry name" value="PAC"/>
    <property type="match status" value="5"/>
</dbReference>
<dbReference type="SMART" id="SM00387">
    <property type="entry name" value="HATPase_c"/>
    <property type="match status" value="1"/>
</dbReference>
<keyword evidence="15" id="KW-0175">Coiled coil</keyword>
<proteinExistence type="inferred from homology"/>
<dbReference type="FunFam" id="1.10.287.130:FF:000038">
    <property type="entry name" value="Sensory transduction histidine kinase"/>
    <property type="match status" value="1"/>
</dbReference>
<dbReference type="InterPro" id="IPR011006">
    <property type="entry name" value="CheY-like_superfamily"/>
</dbReference>
<dbReference type="PRINTS" id="PR00344">
    <property type="entry name" value="BCTRLSENSOR"/>
</dbReference>
<dbReference type="InterPro" id="IPR036890">
    <property type="entry name" value="HATPase_C_sf"/>
</dbReference>
<evidence type="ECO:0000256" key="2">
    <source>
        <dbReference type="ARBA" id="ARBA00004370"/>
    </source>
</evidence>